<dbReference type="GO" id="GO:0016491">
    <property type="term" value="F:oxidoreductase activity"/>
    <property type="evidence" value="ECO:0007669"/>
    <property type="project" value="UniProtKB-KW"/>
</dbReference>
<keyword evidence="1" id="KW-0500">Molybdenum</keyword>
<evidence type="ECO:0000259" key="3">
    <source>
        <dbReference type="SMART" id="SM01008"/>
    </source>
</evidence>
<dbReference type="SUPFAM" id="SSF56003">
    <property type="entry name" value="Molybdenum cofactor-binding domain"/>
    <property type="match status" value="1"/>
</dbReference>
<evidence type="ECO:0000313" key="4">
    <source>
        <dbReference type="EMBL" id="MUG71549.1"/>
    </source>
</evidence>
<keyword evidence="5" id="KW-1185">Reference proteome</keyword>
<dbReference type="Pfam" id="PF01315">
    <property type="entry name" value="Ald_Xan_dh_C"/>
    <property type="match status" value="1"/>
</dbReference>
<dbReference type="Pfam" id="PF20256">
    <property type="entry name" value="MoCoBD_2"/>
    <property type="match status" value="1"/>
</dbReference>
<evidence type="ECO:0000256" key="2">
    <source>
        <dbReference type="ARBA" id="ARBA00023002"/>
    </source>
</evidence>
<organism evidence="4 5">
    <name type="scientific">Paenibacillus validus</name>
    <dbReference type="NCBI Taxonomy" id="44253"/>
    <lineage>
        <taxon>Bacteria</taxon>
        <taxon>Bacillati</taxon>
        <taxon>Bacillota</taxon>
        <taxon>Bacilli</taxon>
        <taxon>Bacillales</taxon>
        <taxon>Paenibacillaceae</taxon>
        <taxon>Paenibacillus</taxon>
    </lineage>
</organism>
<dbReference type="InterPro" id="IPR000674">
    <property type="entry name" value="Ald_Oxase/Xan_DH_a/b"/>
</dbReference>
<evidence type="ECO:0000313" key="5">
    <source>
        <dbReference type="Proteomes" id="UP000450917"/>
    </source>
</evidence>
<accession>A0A7X2ZAX0</accession>
<dbReference type="PANTHER" id="PTHR11908:SF132">
    <property type="entry name" value="ALDEHYDE OXIDASE 1-RELATED"/>
    <property type="match status" value="1"/>
</dbReference>
<name>A0A7X2ZAX0_9BACL</name>
<dbReference type="Gene3D" id="3.30.365.10">
    <property type="entry name" value="Aldehyde oxidase/xanthine dehydrogenase, molybdopterin binding domain"/>
    <property type="match status" value="4"/>
</dbReference>
<dbReference type="Gene3D" id="3.90.1170.50">
    <property type="entry name" value="Aldehyde oxidase/xanthine dehydrogenase, a/b hammerhead"/>
    <property type="match status" value="1"/>
</dbReference>
<dbReference type="Proteomes" id="UP000450917">
    <property type="component" value="Unassembled WGS sequence"/>
</dbReference>
<dbReference type="AlphaFoldDB" id="A0A7X2ZAX0"/>
<protein>
    <submittedName>
        <fullName evidence="4">Molybdopterin-dependent oxidoreductase</fullName>
    </submittedName>
</protein>
<dbReference type="InterPro" id="IPR037165">
    <property type="entry name" value="AldOxase/xan_DH_Mopterin-bd_sf"/>
</dbReference>
<dbReference type="GO" id="GO:0005506">
    <property type="term" value="F:iron ion binding"/>
    <property type="evidence" value="ECO:0007669"/>
    <property type="project" value="InterPro"/>
</dbReference>
<proteinExistence type="predicted"/>
<sequence>MGTALYTGDHLDNRMLYARMAISPFAHALILGIDTSAAWQVQGIRAILTGECSEVLTGEEIRDRPIIAKDRVRFFGETVAVVVADTEVQAKRAADLIRVRYEPLPVVNSPMEALRKDAPLVHERLGEYTKAEGVVSIPGTNIASLIKIRKGDMNKGWRESEVILENTISFMPSDHAAMETRSAIAEIRPDGYIHIESSTQAPFAVKKFMGLYFGFDPGWIVVKTPLVGGAYGGKAAIQLELVAYLASRAVGGRKVKIINTREEDMVTSPVHIGLDATVRLGSNLAGKITAAEIVYRFDGGAYDDKSSDVARAAAQDCSGPYAIEHLYCDCLTIYTNHPYASAFRGYGHAELTFAMERALDALADKLQMDPWELRMRNIAVPGDSAPTRDVLTSSNLGDLTTCMHRLRTLAGWDDWKVMQVNANTIRAKGISCFWKNSSMDPNASSGAIISFNSDGSLNLETGVVEIGTGTKTVLAQMLAERMKMNPERIHVKFEVNTEITPEHWKTVASRGTFLAGRAVLKAADDAIRQLLEIAACVLRADPDDLELGWGKVMAKADPSIQIEVKDICYGYKYPNGNSIGGQIIGRGHYIQRRMNNLDPQTGEGTPGPEWNVGAQAVEIELDTRDYSYKLLKAISVNDAGKVLNPKAALGQIMGAISMGLSFANRETFVFSDQGTVDNPTLRDYNLIRYGENPEYIVEFIENPCLDGPFGARGLGEHGLIGMPAALASALSRAAGVQLNRLPLFPERIWRTKMGEPHDTL</sequence>
<evidence type="ECO:0000256" key="1">
    <source>
        <dbReference type="ARBA" id="ARBA00022505"/>
    </source>
</evidence>
<dbReference type="InterPro" id="IPR016208">
    <property type="entry name" value="Ald_Oxase/xanthine_DH-like"/>
</dbReference>
<dbReference type="SUPFAM" id="SSF54665">
    <property type="entry name" value="CO dehydrogenase molybdoprotein N-domain-like"/>
    <property type="match status" value="1"/>
</dbReference>
<reference evidence="4 5" key="1">
    <citation type="submission" date="2019-11" db="EMBL/GenBank/DDBJ databases">
        <title>Draft genome sequences of five Paenibacillus species of dairy origin.</title>
        <authorList>
            <person name="Olajide A.M."/>
            <person name="Chen S."/>
            <person name="Lapointe G."/>
        </authorList>
    </citation>
    <scope>NUCLEOTIDE SEQUENCE [LARGE SCALE GENOMIC DNA]</scope>
    <source>
        <strain evidence="4 5">2CS3</strain>
    </source>
</reference>
<gene>
    <name evidence="4" type="ORF">GNP93_12805</name>
</gene>
<dbReference type="RefSeq" id="WP_155614797.1">
    <property type="nucleotide sequence ID" value="NZ_WNZX01000009.1"/>
</dbReference>
<dbReference type="InterPro" id="IPR008274">
    <property type="entry name" value="AldOxase/xan_DH_MoCoBD1"/>
</dbReference>
<dbReference type="Pfam" id="PF02738">
    <property type="entry name" value="MoCoBD_1"/>
    <property type="match status" value="1"/>
</dbReference>
<dbReference type="InterPro" id="IPR046867">
    <property type="entry name" value="AldOxase/xan_DH_MoCoBD2"/>
</dbReference>
<dbReference type="PANTHER" id="PTHR11908">
    <property type="entry name" value="XANTHINE DEHYDROGENASE"/>
    <property type="match status" value="1"/>
</dbReference>
<feature type="domain" description="Aldehyde oxidase/xanthine dehydrogenase a/b hammerhead" evidence="3">
    <location>
        <begin position="1"/>
        <end position="105"/>
    </location>
</feature>
<dbReference type="InterPro" id="IPR036856">
    <property type="entry name" value="Ald_Oxase/Xan_DH_a/b_sf"/>
</dbReference>
<dbReference type="SMART" id="SM01008">
    <property type="entry name" value="Ald_Xan_dh_C"/>
    <property type="match status" value="1"/>
</dbReference>
<keyword evidence="2" id="KW-0560">Oxidoreductase</keyword>
<dbReference type="EMBL" id="WNZX01000009">
    <property type="protein sequence ID" value="MUG71549.1"/>
    <property type="molecule type" value="Genomic_DNA"/>
</dbReference>
<comment type="caution">
    <text evidence="4">The sequence shown here is derived from an EMBL/GenBank/DDBJ whole genome shotgun (WGS) entry which is preliminary data.</text>
</comment>